<keyword evidence="1" id="KW-0812">Transmembrane</keyword>
<dbReference type="RefSeq" id="WP_197525750.1">
    <property type="nucleotide sequence ID" value="NZ_SJPQ01000003.1"/>
</dbReference>
<evidence type="ECO:0000256" key="1">
    <source>
        <dbReference type="SAM" id="Phobius"/>
    </source>
</evidence>
<keyword evidence="1" id="KW-1133">Transmembrane helix</keyword>
<feature type="transmembrane region" description="Helical" evidence="1">
    <location>
        <begin position="171"/>
        <end position="196"/>
    </location>
</feature>
<evidence type="ECO:0000313" key="3">
    <source>
        <dbReference type="Proteomes" id="UP000315440"/>
    </source>
</evidence>
<dbReference type="EMBL" id="SJPQ01000003">
    <property type="protein sequence ID" value="TWT87159.1"/>
    <property type="molecule type" value="Genomic_DNA"/>
</dbReference>
<comment type="caution">
    <text evidence="2">The sequence shown here is derived from an EMBL/GenBank/DDBJ whole genome shotgun (WGS) entry which is preliminary data.</text>
</comment>
<dbReference type="Proteomes" id="UP000315440">
    <property type="component" value="Unassembled WGS sequence"/>
</dbReference>
<dbReference type="Pfam" id="PF14446">
    <property type="entry name" value="Prok-RING_1"/>
    <property type="match status" value="1"/>
</dbReference>
<dbReference type="AlphaFoldDB" id="A0A5C5ZIC8"/>
<protein>
    <submittedName>
        <fullName evidence="2">Uncharacterized protein</fullName>
    </submittedName>
</protein>
<keyword evidence="1" id="KW-0472">Membrane</keyword>
<gene>
    <name evidence="2" type="ORF">Mal64_26940</name>
</gene>
<keyword evidence="3" id="KW-1185">Reference proteome</keyword>
<accession>A0A5C5ZIC8</accession>
<proteinExistence type="predicted"/>
<name>A0A5C5ZIC8_9BACT</name>
<dbReference type="InterPro" id="IPR039522">
    <property type="entry name" value="RING_finger_1_prok"/>
</dbReference>
<evidence type="ECO:0000313" key="2">
    <source>
        <dbReference type="EMBL" id="TWT87159.1"/>
    </source>
</evidence>
<sequence length="235" mass="24849">MTPPTTITCSCGVKIRLPEGADDRALRCPKCKSKIDPAKAPPAVESRPLAAGVSTVCPICQTAVAAGEPVLACPGCQQTHHQECWAEIGGCGTYGCAEAPAVDEGEDAAAQPQSAWGDTKKCPACGEQIKSIALRCRYCHTEFSSVDPLSVSDLKRQAASSMKGVAFRRTIIGVFIASLMGCLAPLMLLVSLIFVVGRRDDLARCDPLIVIMGWASVVLSAVYTLLMLAFLFAEM</sequence>
<reference evidence="2 3" key="1">
    <citation type="submission" date="2019-02" db="EMBL/GenBank/DDBJ databases">
        <title>Deep-cultivation of Planctomycetes and their phenomic and genomic characterization uncovers novel biology.</title>
        <authorList>
            <person name="Wiegand S."/>
            <person name="Jogler M."/>
            <person name="Boedeker C."/>
            <person name="Pinto D."/>
            <person name="Vollmers J."/>
            <person name="Rivas-Marin E."/>
            <person name="Kohn T."/>
            <person name="Peeters S.H."/>
            <person name="Heuer A."/>
            <person name="Rast P."/>
            <person name="Oberbeckmann S."/>
            <person name="Bunk B."/>
            <person name="Jeske O."/>
            <person name="Meyerdierks A."/>
            <person name="Storesund J.E."/>
            <person name="Kallscheuer N."/>
            <person name="Luecker S."/>
            <person name="Lage O.M."/>
            <person name="Pohl T."/>
            <person name="Merkel B.J."/>
            <person name="Hornburger P."/>
            <person name="Mueller R.-W."/>
            <person name="Bruemmer F."/>
            <person name="Labrenz M."/>
            <person name="Spormann A.M."/>
            <person name="Op Den Camp H."/>
            <person name="Overmann J."/>
            <person name="Amann R."/>
            <person name="Jetten M.S.M."/>
            <person name="Mascher T."/>
            <person name="Medema M.H."/>
            <person name="Devos D.P."/>
            <person name="Kaster A.-K."/>
            <person name="Ovreas L."/>
            <person name="Rohde M."/>
            <person name="Galperin M.Y."/>
            <person name="Jogler C."/>
        </authorList>
    </citation>
    <scope>NUCLEOTIDE SEQUENCE [LARGE SCALE GENOMIC DNA]</scope>
    <source>
        <strain evidence="2 3">Mal64</strain>
    </source>
</reference>
<feature type="transmembrane region" description="Helical" evidence="1">
    <location>
        <begin position="208"/>
        <end position="233"/>
    </location>
</feature>
<organism evidence="2 3">
    <name type="scientific">Pseudobythopirellula maris</name>
    <dbReference type="NCBI Taxonomy" id="2527991"/>
    <lineage>
        <taxon>Bacteria</taxon>
        <taxon>Pseudomonadati</taxon>
        <taxon>Planctomycetota</taxon>
        <taxon>Planctomycetia</taxon>
        <taxon>Pirellulales</taxon>
        <taxon>Lacipirellulaceae</taxon>
        <taxon>Pseudobythopirellula</taxon>
    </lineage>
</organism>